<feature type="transmembrane region" description="Helical" evidence="2">
    <location>
        <begin position="223"/>
        <end position="242"/>
    </location>
</feature>
<dbReference type="AlphaFoldDB" id="A0A8J3LBN2"/>
<feature type="transmembrane region" description="Helical" evidence="2">
    <location>
        <begin position="336"/>
        <end position="360"/>
    </location>
</feature>
<protein>
    <recommendedName>
        <fullName evidence="3">Acyltransferase 3 domain-containing protein</fullName>
    </recommendedName>
</protein>
<organism evidence="4 5">
    <name type="scientific">Catellatospora methionotrophica</name>
    <dbReference type="NCBI Taxonomy" id="121620"/>
    <lineage>
        <taxon>Bacteria</taxon>
        <taxon>Bacillati</taxon>
        <taxon>Actinomycetota</taxon>
        <taxon>Actinomycetes</taxon>
        <taxon>Micromonosporales</taxon>
        <taxon>Micromonosporaceae</taxon>
        <taxon>Catellatospora</taxon>
    </lineage>
</organism>
<feature type="domain" description="Acyltransferase 3" evidence="3">
    <location>
        <begin position="16"/>
        <end position="355"/>
    </location>
</feature>
<gene>
    <name evidence="4" type="ORF">Cme02nite_62950</name>
</gene>
<keyword evidence="2" id="KW-0812">Transmembrane</keyword>
<feature type="transmembrane region" description="Helical" evidence="2">
    <location>
        <begin position="192"/>
        <end position="211"/>
    </location>
</feature>
<evidence type="ECO:0000259" key="3">
    <source>
        <dbReference type="Pfam" id="PF01757"/>
    </source>
</evidence>
<keyword evidence="5" id="KW-1185">Reference proteome</keyword>
<dbReference type="EMBL" id="BONJ01000036">
    <property type="protein sequence ID" value="GIG17963.1"/>
    <property type="molecule type" value="Genomic_DNA"/>
</dbReference>
<feature type="transmembrane region" description="Helical" evidence="2">
    <location>
        <begin position="20"/>
        <end position="39"/>
    </location>
</feature>
<feature type="transmembrane region" description="Helical" evidence="2">
    <location>
        <begin position="301"/>
        <end position="324"/>
    </location>
</feature>
<sequence length="430" mass="47605">MLRFMTIAAAPARRDTYVDFLRALSLIVVVVWHWAFTILDWRADGPHATSPLGFTRGLWLATWLFQVMPLFFFIGGFVHIRSWERAQARGVSMGAFVWRRMRQLLIPAGIVLLLWIAAGGLIGSYFNLTGVGRAVKLVVSPLWFLAVYLMLIALLPIGLWLHRKAGLLALVWLAGAAMVVDVARFGKGMEDIGWLNMVLVWGLAHQAGFFYQNVVDSPRRNDWALLWAGLFGLVGLVGSGLYPGSMVGVPGERFSNMAPPTFVIVALLLFQIGFAELLRPRMQILLERPRWKRLNELINEFSLPLYLVHTTGMALFLFLTWLWLRYDMDKPADVDLGWWLTRPLAIIGPLICTIPVLLLFRRIQQRGAASKAATTPVAVPAQRGQASDGPAEHASATAADLGERGTAEGTADADRGGADVAEEIGSPQRP</sequence>
<dbReference type="GO" id="GO:0016747">
    <property type="term" value="F:acyltransferase activity, transferring groups other than amino-acyl groups"/>
    <property type="evidence" value="ECO:0007669"/>
    <property type="project" value="InterPro"/>
</dbReference>
<evidence type="ECO:0000256" key="1">
    <source>
        <dbReference type="SAM" id="MobiDB-lite"/>
    </source>
</evidence>
<feature type="transmembrane region" description="Helical" evidence="2">
    <location>
        <begin position="59"/>
        <end position="83"/>
    </location>
</feature>
<feature type="compositionally biased region" description="Basic and acidic residues" evidence="1">
    <location>
        <begin position="401"/>
        <end position="417"/>
    </location>
</feature>
<feature type="transmembrane region" description="Helical" evidence="2">
    <location>
        <begin position="138"/>
        <end position="160"/>
    </location>
</feature>
<feature type="transmembrane region" description="Helical" evidence="2">
    <location>
        <begin position="167"/>
        <end position="186"/>
    </location>
</feature>
<feature type="transmembrane region" description="Helical" evidence="2">
    <location>
        <begin position="262"/>
        <end position="280"/>
    </location>
</feature>
<proteinExistence type="predicted"/>
<dbReference type="Proteomes" id="UP000660339">
    <property type="component" value="Unassembled WGS sequence"/>
</dbReference>
<evidence type="ECO:0000313" key="4">
    <source>
        <dbReference type="EMBL" id="GIG17963.1"/>
    </source>
</evidence>
<accession>A0A8J3LBN2</accession>
<dbReference type="InterPro" id="IPR002656">
    <property type="entry name" value="Acyl_transf_3_dom"/>
</dbReference>
<evidence type="ECO:0000313" key="5">
    <source>
        <dbReference type="Proteomes" id="UP000660339"/>
    </source>
</evidence>
<feature type="region of interest" description="Disordered" evidence="1">
    <location>
        <begin position="374"/>
        <end position="430"/>
    </location>
</feature>
<dbReference type="Pfam" id="PF01757">
    <property type="entry name" value="Acyl_transf_3"/>
    <property type="match status" value="1"/>
</dbReference>
<comment type="caution">
    <text evidence="4">The sequence shown here is derived from an EMBL/GenBank/DDBJ whole genome shotgun (WGS) entry which is preliminary data.</text>
</comment>
<keyword evidence="2" id="KW-1133">Transmembrane helix</keyword>
<name>A0A8J3LBN2_9ACTN</name>
<reference evidence="4" key="1">
    <citation type="submission" date="2021-01" db="EMBL/GenBank/DDBJ databases">
        <title>Whole genome shotgun sequence of Catellatospora methionotrophica NBRC 14553.</title>
        <authorList>
            <person name="Komaki H."/>
            <person name="Tamura T."/>
        </authorList>
    </citation>
    <scope>NUCLEOTIDE SEQUENCE</scope>
    <source>
        <strain evidence="4">NBRC 14553</strain>
    </source>
</reference>
<keyword evidence="2" id="KW-0472">Membrane</keyword>
<feature type="transmembrane region" description="Helical" evidence="2">
    <location>
        <begin position="104"/>
        <end position="126"/>
    </location>
</feature>
<evidence type="ECO:0000256" key="2">
    <source>
        <dbReference type="SAM" id="Phobius"/>
    </source>
</evidence>